<dbReference type="InterPro" id="IPR003761">
    <property type="entry name" value="Exonuc_VII_S"/>
</dbReference>
<comment type="catalytic activity">
    <reaction evidence="6">
        <text>Exonucleolytic cleavage in either 5'- to 3'- or 3'- to 5'-direction to yield nucleoside 5'-phosphates.</text>
        <dbReference type="EC" id="3.1.11.6"/>
    </reaction>
</comment>
<dbReference type="GO" id="GO:0009318">
    <property type="term" value="C:exodeoxyribonuclease VII complex"/>
    <property type="evidence" value="ECO:0007669"/>
    <property type="project" value="UniProtKB-UniRule"/>
</dbReference>
<comment type="function">
    <text evidence="6">Bidirectionally degrades single-stranded DNA into large acid-insoluble oligonucleotides, which are then degraded further into small acid-soluble oligonucleotides.</text>
</comment>
<evidence type="ECO:0000256" key="2">
    <source>
        <dbReference type="ARBA" id="ARBA00022490"/>
    </source>
</evidence>
<name>A0A1U7JD00_9HYPH</name>
<keyword evidence="4 6" id="KW-0378">Hydrolase</keyword>
<dbReference type="PANTHER" id="PTHR34137">
    <property type="entry name" value="EXODEOXYRIBONUCLEASE 7 SMALL SUBUNIT"/>
    <property type="match status" value="1"/>
</dbReference>
<comment type="subunit">
    <text evidence="6">Heterooligomer composed of large and small subunits.</text>
</comment>
<comment type="caution">
    <text evidence="7">The sequence shown here is derived from an EMBL/GenBank/DDBJ whole genome shotgun (WGS) entry which is preliminary data.</text>
</comment>
<keyword evidence="5 6" id="KW-0269">Exonuclease</keyword>
<dbReference type="NCBIfam" id="TIGR01280">
    <property type="entry name" value="xseB"/>
    <property type="match status" value="1"/>
</dbReference>
<dbReference type="GO" id="GO:0006308">
    <property type="term" value="P:DNA catabolic process"/>
    <property type="evidence" value="ECO:0007669"/>
    <property type="project" value="UniProtKB-UniRule"/>
</dbReference>
<dbReference type="InterPro" id="IPR037004">
    <property type="entry name" value="Exonuc_VII_ssu_sf"/>
</dbReference>
<dbReference type="Pfam" id="PF02609">
    <property type="entry name" value="Exonuc_VII_S"/>
    <property type="match status" value="1"/>
</dbReference>
<dbReference type="NCBIfam" id="NF002139">
    <property type="entry name" value="PRK00977.1-3"/>
    <property type="match status" value="1"/>
</dbReference>
<organism evidence="7 8">
    <name type="scientific">Pseudovibrio exalbescens</name>
    <dbReference type="NCBI Taxonomy" id="197461"/>
    <lineage>
        <taxon>Bacteria</taxon>
        <taxon>Pseudomonadati</taxon>
        <taxon>Pseudomonadota</taxon>
        <taxon>Alphaproteobacteria</taxon>
        <taxon>Hyphomicrobiales</taxon>
        <taxon>Stappiaceae</taxon>
        <taxon>Pseudovibrio</taxon>
    </lineage>
</organism>
<reference evidence="7 8" key="1">
    <citation type="submission" date="2016-03" db="EMBL/GenBank/DDBJ databases">
        <title>Genome sequence of Nesiotobacter sp. nov., a moderately halophilic alphaproteobacterium isolated from the Yellow Sea, China.</title>
        <authorList>
            <person name="Zhang G."/>
            <person name="Zhang R."/>
        </authorList>
    </citation>
    <scope>NUCLEOTIDE SEQUENCE [LARGE SCALE GENOMIC DNA]</scope>
    <source>
        <strain evidence="7 8">WB1-6</strain>
    </source>
</reference>
<keyword evidence="2 6" id="KW-0963">Cytoplasm</keyword>
<evidence type="ECO:0000313" key="8">
    <source>
        <dbReference type="Proteomes" id="UP000185783"/>
    </source>
</evidence>
<proteinExistence type="inferred from homology"/>
<evidence type="ECO:0000256" key="3">
    <source>
        <dbReference type="ARBA" id="ARBA00022722"/>
    </source>
</evidence>
<dbReference type="PANTHER" id="PTHR34137:SF1">
    <property type="entry name" value="EXODEOXYRIBONUCLEASE 7 SMALL SUBUNIT"/>
    <property type="match status" value="1"/>
</dbReference>
<dbReference type="Proteomes" id="UP000185783">
    <property type="component" value="Unassembled WGS sequence"/>
</dbReference>
<sequence>MTTGETEQATIESLSFESALAQLETIVRDLEQGNVPLEKSIELYSRGEALRKHCDSLLKAAEAKVEKIQLDTTGNPTGVEPLGD</sequence>
<dbReference type="STRING" id="197461.A3843_18145"/>
<keyword evidence="3 6" id="KW-0540">Nuclease</keyword>
<keyword evidence="8" id="KW-1185">Reference proteome</keyword>
<evidence type="ECO:0000256" key="4">
    <source>
        <dbReference type="ARBA" id="ARBA00022801"/>
    </source>
</evidence>
<dbReference type="EC" id="3.1.11.6" evidence="6"/>
<dbReference type="HAMAP" id="MF_00337">
    <property type="entry name" value="Exonuc_7_S"/>
    <property type="match status" value="1"/>
</dbReference>
<dbReference type="EMBL" id="LVVZ01000041">
    <property type="protein sequence ID" value="OKL42578.1"/>
    <property type="molecule type" value="Genomic_DNA"/>
</dbReference>
<dbReference type="SUPFAM" id="SSF116842">
    <property type="entry name" value="XseB-like"/>
    <property type="match status" value="1"/>
</dbReference>
<evidence type="ECO:0000256" key="6">
    <source>
        <dbReference type="HAMAP-Rule" id="MF_00337"/>
    </source>
</evidence>
<dbReference type="GO" id="GO:0008855">
    <property type="term" value="F:exodeoxyribonuclease VII activity"/>
    <property type="evidence" value="ECO:0007669"/>
    <property type="project" value="UniProtKB-UniRule"/>
</dbReference>
<protein>
    <recommendedName>
        <fullName evidence="6">Exodeoxyribonuclease 7 small subunit</fullName>
        <ecNumber evidence="6">3.1.11.6</ecNumber>
    </recommendedName>
    <alternativeName>
        <fullName evidence="6">Exodeoxyribonuclease VII small subunit</fullName>
        <shortName evidence="6">Exonuclease VII small subunit</shortName>
    </alternativeName>
</protein>
<evidence type="ECO:0000256" key="5">
    <source>
        <dbReference type="ARBA" id="ARBA00022839"/>
    </source>
</evidence>
<dbReference type="OrthoDB" id="9808145at2"/>
<accession>A0A1U7JD00</accession>
<evidence type="ECO:0000313" key="7">
    <source>
        <dbReference type="EMBL" id="OKL42578.1"/>
    </source>
</evidence>
<comment type="similarity">
    <text evidence="1 6">Belongs to the XseB family.</text>
</comment>
<dbReference type="AlphaFoldDB" id="A0A1U7JD00"/>
<evidence type="ECO:0000256" key="1">
    <source>
        <dbReference type="ARBA" id="ARBA00009998"/>
    </source>
</evidence>
<comment type="subcellular location">
    <subcellularLocation>
        <location evidence="6">Cytoplasm</location>
    </subcellularLocation>
</comment>
<dbReference type="GO" id="GO:0005829">
    <property type="term" value="C:cytosol"/>
    <property type="evidence" value="ECO:0007669"/>
    <property type="project" value="TreeGrafter"/>
</dbReference>
<dbReference type="RefSeq" id="WP_036489888.1">
    <property type="nucleotide sequence ID" value="NZ_LVVZ01000041.1"/>
</dbReference>
<dbReference type="Gene3D" id="1.10.287.1040">
    <property type="entry name" value="Exonuclease VII, small subunit"/>
    <property type="match status" value="1"/>
</dbReference>
<gene>
    <name evidence="6" type="primary">xseB</name>
    <name evidence="7" type="ORF">A3843_18145</name>
</gene>